<keyword evidence="5" id="KW-0349">Heme</keyword>
<evidence type="ECO:0000256" key="12">
    <source>
        <dbReference type="ARBA" id="ARBA00037975"/>
    </source>
</evidence>
<evidence type="ECO:0000256" key="6">
    <source>
        <dbReference type="ARBA" id="ARBA00022692"/>
    </source>
</evidence>
<evidence type="ECO:0000256" key="8">
    <source>
        <dbReference type="ARBA" id="ARBA00022982"/>
    </source>
</evidence>
<evidence type="ECO:0000259" key="14">
    <source>
        <dbReference type="Pfam" id="PF01292"/>
    </source>
</evidence>
<comment type="subcellular location">
    <subcellularLocation>
        <location evidence="2">Cell membrane</location>
        <topology evidence="2">Multi-pass membrane protein</topology>
    </subcellularLocation>
</comment>
<keyword evidence="9 13" id="KW-1133">Transmembrane helix</keyword>
<feature type="transmembrane region" description="Helical" evidence="13">
    <location>
        <begin position="12"/>
        <end position="33"/>
    </location>
</feature>
<evidence type="ECO:0000256" key="13">
    <source>
        <dbReference type="SAM" id="Phobius"/>
    </source>
</evidence>
<keyword evidence="6 13" id="KW-0812">Transmembrane</keyword>
<feature type="transmembrane region" description="Helical" evidence="13">
    <location>
        <begin position="45"/>
        <end position="63"/>
    </location>
</feature>
<keyword evidence="7" id="KW-0479">Metal-binding</keyword>
<evidence type="ECO:0000313" key="15">
    <source>
        <dbReference type="EMBL" id="RXN93134.1"/>
    </source>
</evidence>
<evidence type="ECO:0000256" key="9">
    <source>
        <dbReference type="ARBA" id="ARBA00022989"/>
    </source>
</evidence>
<dbReference type="InterPro" id="IPR052168">
    <property type="entry name" value="Cytochrome_b561_oxidase"/>
</dbReference>
<accession>A0A4Q1HPY8</accession>
<evidence type="ECO:0000256" key="7">
    <source>
        <dbReference type="ARBA" id="ARBA00022723"/>
    </source>
</evidence>
<dbReference type="InterPro" id="IPR011577">
    <property type="entry name" value="Cyt_b561_bac/Ni-Hgenase"/>
</dbReference>
<keyword evidence="4" id="KW-1003">Cell membrane</keyword>
<comment type="caution">
    <text evidence="15">The sequence shown here is derived from an EMBL/GenBank/DDBJ whole genome shotgun (WGS) entry which is preliminary data.</text>
</comment>
<feature type="domain" description="Cytochrome b561 bacterial/Ni-hydrogenase" evidence="14">
    <location>
        <begin position="7"/>
        <end position="174"/>
    </location>
</feature>
<evidence type="ECO:0000256" key="11">
    <source>
        <dbReference type="ARBA" id="ARBA00023136"/>
    </source>
</evidence>
<dbReference type="AlphaFoldDB" id="A0A4Q1HPY8"/>
<evidence type="ECO:0000256" key="1">
    <source>
        <dbReference type="ARBA" id="ARBA00001970"/>
    </source>
</evidence>
<dbReference type="GO" id="GO:0022904">
    <property type="term" value="P:respiratory electron transport chain"/>
    <property type="evidence" value="ECO:0007669"/>
    <property type="project" value="InterPro"/>
</dbReference>
<dbReference type="RefSeq" id="WP_088598427.1">
    <property type="nucleotide sequence ID" value="NZ_JBHSDO010000006.1"/>
</dbReference>
<evidence type="ECO:0000256" key="2">
    <source>
        <dbReference type="ARBA" id="ARBA00004651"/>
    </source>
</evidence>
<dbReference type="GO" id="GO:0009055">
    <property type="term" value="F:electron transfer activity"/>
    <property type="evidence" value="ECO:0007669"/>
    <property type="project" value="InterPro"/>
</dbReference>
<dbReference type="Proteomes" id="UP000290849">
    <property type="component" value="Unassembled WGS sequence"/>
</dbReference>
<sequence length="176" mass="19415">MMKTVFVWPARLLHWLMAVMIVTMLFIGVGMTATVSTWHDVLLSLHRPLGAAILVLVCLRLIVRLASRQPPLPADLPAWQKLAAHGSHLAMYGLMIAMPLIGWAMVSAGGYPVTLWAGVTLPPIAPADPAVFAWLRLAHRWLAYLFFLTFVAHFAAALYHGLIRRDGVLRSMVGKS</sequence>
<dbReference type="GO" id="GO:0005886">
    <property type="term" value="C:plasma membrane"/>
    <property type="evidence" value="ECO:0007669"/>
    <property type="project" value="UniProtKB-SubCell"/>
</dbReference>
<organism evidence="15 16">
    <name type="scientific">Achromobacter aloeverae</name>
    <dbReference type="NCBI Taxonomy" id="1750518"/>
    <lineage>
        <taxon>Bacteria</taxon>
        <taxon>Pseudomonadati</taxon>
        <taxon>Pseudomonadota</taxon>
        <taxon>Betaproteobacteria</taxon>
        <taxon>Burkholderiales</taxon>
        <taxon>Alcaligenaceae</taxon>
        <taxon>Achromobacter</taxon>
    </lineage>
</organism>
<keyword evidence="8" id="KW-0249">Electron transport</keyword>
<dbReference type="SUPFAM" id="SSF81342">
    <property type="entry name" value="Transmembrane di-heme cytochromes"/>
    <property type="match status" value="1"/>
</dbReference>
<evidence type="ECO:0000256" key="10">
    <source>
        <dbReference type="ARBA" id="ARBA00023004"/>
    </source>
</evidence>
<dbReference type="PANTHER" id="PTHR30529">
    <property type="entry name" value="CYTOCHROME B561"/>
    <property type="match status" value="1"/>
</dbReference>
<keyword evidence="16" id="KW-1185">Reference proteome</keyword>
<dbReference type="Pfam" id="PF01292">
    <property type="entry name" value="Ni_hydr_CYTB"/>
    <property type="match status" value="1"/>
</dbReference>
<keyword evidence="3" id="KW-0813">Transport</keyword>
<dbReference type="GO" id="GO:0020037">
    <property type="term" value="F:heme binding"/>
    <property type="evidence" value="ECO:0007669"/>
    <property type="project" value="TreeGrafter"/>
</dbReference>
<dbReference type="PANTHER" id="PTHR30529:SF6">
    <property type="entry name" value="BLL0291 PROTEIN"/>
    <property type="match status" value="1"/>
</dbReference>
<dbReference type="EMBL" id="PYAL01000001">
    <property type="protein sequence ID" value="RXN93134.1"/>
    <property type="molecule type" value="Genomic_DNA"/>
</dbReference>
<dbReference type="GO" id="GO:0046872">
    <property type="term" value="F:metal ion binding"/>
    <property type="evidence" value="ECO:0007669"/>
    <property type="project" value="UniProtKB-KW"/>
</dbReference>
<keyword evidence="10" id="KW-0408">Iron</keyword>
<evidence type="ECO:0000313" key="16">
    <source>
        <dbReference type="Proteomes" id="UP000290849"/>
    </source>
</evidence>
<gene>
    <name evidence="15" type="ORF">C7R54_05330</name>
</gene>
<evidence type="ECO:0000256" key="3">
    <source>
        <dbReference type="ARBA" id="ARBA00022448"/>
    </source>
</evidence>
<keyword evidence="11 13" id="KW-0472">Membrane</keyword>
<name>A0A4Q1HPY8_9BURK</name>
<evidence type="ECO:0000256" key="5">
    <source>
        <dbReference type="ARBA" id="ARBA00022617"/>
    </source>
</evidence>
<dbReference type="Gene3D" id="1.20.950.20">
    <property type="entry name" value="Transmembrane di-heme cytochromes, Chain C"/>
    <property type="match status" value="1"/>
</dbReference>
<reference evidence="15 16" key="1">
    <citation type="journal article" date="2017" name="Int. J. Syst. Evol. Microbiol.">
        <title>Achromobacter aloeverae sp. nov., isolated from the root of Aloe vera (L.) Burm.f.</title>
        <authorList>
            <person name="Kuncharoen N."/>
            <person name="Muramatsu Y."/>
            <person name="Shibata C."/>
            <person name="Kamakura Y."/>
            <person name="Nakagawa Y."/>
            <person name="Tanasupawat S."/>
        </authorList>
    </citation>
    <scope>NUCLEOTIDE SEQUENCE [LARGE SCALE GENOMIC DNA]</scope>
    <source>
        <strain evidence="15 16">AVA-1</strain>
    </source>
</reference>
<comment type="similarity">
    <text evidence="12">Belongs to the cytochrome b561 family.</text>
</comment>
<dbReference type="OrthoDB" id="8536275at2"/>
<feature type="transmembrane region" description="Helical" evidence="13">
    <location>
        <begin position="89"/>
        <end position="111"/>
    </location>
</feature>
<dbReference type="InterPro" id="IPR016174">
    <property type="entry name" value="Di-haem_cyt_TM"/>
</dbReference>
<comment type="cofactor">
    <cofactor evidence="1">
        <name>heme b</name>
        <dbReference type="ChEBI" id="CHEBI:60344"/>
    </cofactor>
</comment>
<feature type="transmembrane region" description="Helical" evidence="13">
    <location>
        <begin position="141"/>
        <end position="162"/>
    </location>
</feature>
<protein>
    <submittedName>
        <fullName evidence="15">Cytochrome b</fullName>
    </submittedName>
</protein>
<evidence type="ECO:0000256" key="4">
    <source>
        <dbReference type="ARBA" id="ARBA00022475"/>
    </source>
</evidence>
<proteinExistence type="inferred from homology"/>